<dbReference type="GO" id="GO:0022857">
    <property type="term" value="F:transmembrane transporter activity"/>
    <property type="evidence" value="ECO:0007669"/>
    <property type="project" value="InterPro"/>
</dbReference>
<evidence type="ECO:0000256" key="1">
    <source>
        <dbReference type="ARBA" id="ARBA00004651"/>
    </source>
</evidence>
<evidence type="ECO:0000256" key="6">
    <source>
        <dbReference type="SAM" id="Phobius"/>
    </source>
</evidence>
<feature type="transmembrane region" description="Helical" evidence="6">
    <location>
        <begin position="365"/>
        <end position="388"/>
    </location>
</feature>
<feature type="transmembrane region" description="Helical" evidence="6">
    <location>
        <begin position="12"/>
        <end position="30"/>
    </location>
</feature>
<evidence type="ECO:0000256" key="5">
    <source>
        <dbReference type="ARBA" id="ARBA00023136"/>
    </source>
</evidence>
<protein>
    <submittedName>
        <fullName evidence="8">MFS transporter</fullName>
    </submittedName>
</protein>
<dbReference type="PANTHER" id="PTHR11662:SF399">
    <property type="entry name" value="FI19708P1-RELATED"/>
    <property type="match status" value="1"/>
</dbReference>
<dbReference type="Pfam" id="PF07690">
    <property type="entry name" value="MFS_1"/>
    <property type="match status" value="1"/>
</dbReference>
<proteinExistence type="predicted"/>
<dbReference type="SUPFAM" id="SSF103473">
    <property type="entry name" value="MFS general substrate transporter"/>
    <property type="match status" value="1"/>
</dbReference>
<feature type="transmembrane region" description="Helical" evidence="6">
    <location>
        <begin position="303"/>
        <end position="325"/>
    </location>
</feature>
<keyword evidence="9" id="KW-1185">Reference proteome</keyword>
<accession>A0A512JLN6</accession>
<feature type="transmembrane region" description="Helical" evidence="6">
    <location>
        <begin position="394"/>
        <end position="413"/>
    </location>
</feature>
<evidence type="ECO:0000313" key="9">
    <source>
        <dbReference type="Proteomes" id="UP000321750"/>
    </source>
</evidence>
<dbReference type="GO" id="GO:0005886">
    <property type="term" value="C:plasma membrane"/>
    <property type="evidence" value="ECO:0007669"/>
    <property type="project" value="UniProtKB-SubCell"/>
</dbReference>
<dbReference type="PROSITE" id="PS50850">
    <property type="entry name" value="MFS"/>
    <property type="match status" value="1"/>
</dbReference>
<feature type="transmembrane region" description="Helical" evidence="6">
    <location>
        <begin position="56"/>
        <end position="74"/>
    </location>
</feature>
<keyword evidence="2" id="KW-1003">Cell membrane</keyword>
<dbReference type="AlphaFoldDB" id="A0A512JLN6"/>
<dbReference type="CDD" id="cd17319">
    <property type="entry name" value="MFS_ExuT_GudP_like"/>
    <property type="match status" value="1"/>
</dbReference>
<feature type="transmembrane region" description="Helical" evidence="6">
    <location>
        <begin position="86"/>
        <end position="112"/>
    </location>
</feature>
<gene>
    <name evidence="8" type="ORF">MGN01_27130</name>
</gene>
<feature type="domain" description="Major facilitator superfamily (MFS) profile" evidence="7">
    <location>
        <begin position="20"/>
        <end position="420"/>
    </location>
</feature>
<dbReference type="InterPro" id="IPR020846">
    <property type="entry name" value="MFS_dom"/>
</dbReference>
<dbReference type="InterPro" id="IPR036259">
    <property type="entry name" value="MFS_trans_sf"/>
</dbReference>
<dbReference type="InterPro" id="IPR000849">
    <property type="entry name" value="Sugar_P_transporter"/>
</dbReference>
<evidence type="ECO:0000256" key="4">
    <source>
        <dbReference type="ARBA" id="ARBA00022989"/>
    </source>
</evidence>
<feature type="transmembrane region" description="Helical" evidence="6">
    <location>
        <begin position="238"/>
        <end position="258"/>
    </location>
</feature>
<dbReference type="PIRSF" id="PIRSF002808">
    <property type="entry name" value="Hexose_phosphate_transp"/>
    <property type="match status" value="1"/>
</dbReference>
<evidence type="ECO:0000256" key="2">
    <source>
        <dbReference type="ARBA" id="ARBA00022475"/>
    </source>
</evidence>
<dbReference type="InterPro" id="IPR050382">
    <property type="entry name" value="MFS_Na/Anion_cotransporter"/>
</dbReference>
<keyword evidence="3 6" id="KW-0812">Transmembrane</keyword>
<dbReference type="InterPro" id="IPR011701">
    <property type="entry name" value="MFS"/>
</dbReference>
<dbReference type="EMBL" id="BJZV01000014">
    <property type="protein sequence ID" value="GEP10868.1"/>
    <property type="molecule type" value="Genomic_DNA"/>
</dbReference>
<dbReference type="PANTHER" id="PTHR11662">
    <property type="entry name" value="SOLUTE CARRIER FAMILY 17"/>
    <property type="match status" value="1"/>
</dbReference>
<dbReference type="OrthoDB" id="9771451at2"/>
<feature type="transmembrane region" description="Helical" evidence="6">
    <location>
        <begin position="171"/>
        <end position="194"/>
    </location>
</feature>
<feature type="transmembrane region" description="Helical" evidence="6">
    <location>
        <begin position="270"/>
        <end position="291"/>
    </location>
</feature>
<evidence type="ECO:0000256" key="3">
    <source>
        <dbReference type="ARBA" id="ARBA00022692"/>
    </source>
</evidence>
<organism evidence="8 9">
    <name type="scientific">Methylobacterium gnaphalii</name>
    <dbReference type="NCBI Taxonomy" id="1010610"/>
    <lineage>
        <taxon>Bacteria</taxon>
        <taxon>Pseudomonadati</taxon>
        <taxon>Pseudomonadota</taxon>
        <taxon>Alphaproteobacteria</taxon>
        <taxon>Hyphomicrobiales</taxon>
        <taxon>Methylobacteriaceae</taxon>
        <taxon>Methylobacterium</taxon>
    </lineage>
</organism>
<keyword evidence="4 6" id="KW-1133">Transmembrane helix</keyword>
<keyword evidence="5 6" id="KW-0472">Membrane</keyword>
<feature type="transmembrane region" description="Helical" evidence="6">
    <location>
        <begin position="331"/>
        <end position="353"/>
    </location>
</feature>
<evidence type="ECO:0000259" key="7">
    <source>
        <dbReference type="PROSITE" id="PS50850"/>
    </source>
</evidence>
<evidence type="ECO:0000313" key="8">
    <source>
        <dbReference type="EMBL" id="GEP10868.1"/>
    </source>
</evidence>
<name>A0A512JLN6_9HYPH</name>
<dbReference type="Proteomes" id="UP000321750">
    <property type="component" value="Unassembled WGS sequence"/>
</dbReference>
<comment type="subcellular location">
    <subcellularLocation>
        <location evidence="1">Cell membrane</location>
        <topology evidence="1">Multi-pass membrane protein</topology>
    </subcellularLocation>
</comment>
<comment type="caution">
    <text evidence="8">The sequence shown here is derived from an EMBL/GenBank/DDBJ whole genome shotgun (WGS) entry which is preliminary data.</text>
</comment>
<dbReference type="RefSeq" id="WP_147047135.1">
    <property type="nucleotide sequence ID" value="NZ_BJZV01000014.1"/>
</dbReference>
<sequence>MTPPIEAKRKPPLISATNSVLLLLCLMYFITYLDRVNVATAGGEIMKELGMSKTEFGLILSAFAYPYAIFQVIGGSVGDKFGARRTLFICGMIWAVATILTGLVGGLISLFLARVLLGFGEGATFPTATRAMQNWTAPGKRGFAQGITHAFARLGNAVAPPIVAFLIYHVGWRYCFVILGLVSFIWVAIWYIYFRDNPSDHKSITQDELDVLPAPRAPGTSQAVPWWTLTKRIAPVTITYFCYGWTLWLFLGWIPTFFKESYGLDLKNSALFASGVFFAGVVGDTLGGVLSDGILKKTGNIKLARLSIIVIGFLGAAASLTGVFYTKDLTLVALLLSSGFFFAELVIGPIWSVPMDIAPKYAGTASGLMNTGSAVAAIVSPIVFGFVVDKTGDWTLPFMGSIGLCLLGAVLAFTMHPDRKFEDTSSDTTAPTGLKKAA</sequence>
<reference evidence="8 9" key="1">
    <citation type="submission" date="2019-07" db="EMBL/GenBank/DDBJ databases">
        <title>Whole genome shotgun sequence of Methylobacterium gnaphalii NBRC 107716.</title>
        <authorList>
            <person name="Hosoyama A."/>
            <person name="Uohara A."/>
            <person name="Ohji S."/>
            <person name="Ichikawa N."/>
        </authorList>
    </citation>
    <scope>NUCLEOTIDE SEQUENCE [LARGE SCALE GENOMIC DNA]</scope>
    <source>
        <strain evidence="8 9">NBRC 107716</strain>
    </source>
</reference>
<dbReference type="Gene3D" id="1.20.1250.20">
    <property type="entry name" value="MFS general substrate transporter like domains"/>
    <property type="match status" value="2"/>
</dbReference>